<evidence type="ECO:0000256" key="1">
    <source>
        <dbReference type="ARBA" id="ARBA00006739"/>
    </source>
</evidence>
<feature type="domain" description="Glycosyltransferase 2-like" evidence="4">
    <location>
        <begin position="38"/>
        <end position="159"/>
    </location>
</feature>
<evidence type="ECO:0000256" key="2">
    <source>
        <dbReference type="ARBA" id="ARBA00022676"/>
    </source>
</evidence>
<dbReference type="AlphaFoldDB" id="A0A6M6JRR4"/>
<dbReference type="GO" id="GO:0016757">
    <property type="term" value="F:glycosyltransferase activity"/>
    <property type="evidence" value="ECO:0007669"/>
    <property type="project" value="UniProtKB-KW"/>
</dbReference>
<organism evidence="5 6">
    <name type="scientific">Pseudonocardia broussonetiae</name>
    <dbReference type="NCBI Taxonomy" id="2736640"/>
    <lineage>
        <taxon>Bacteria</taxon>
        <taxon>Bacillati</taxon>
        <taxon>Actinomycetota</taxon>
        <taxon>Actinomycetes</taxon>
        <taxon>Pseudonocardiales</taxon>
        <taxon>Pseudonocardiaceae</taxon>
        <taxon>Pseudonocardia</taxon>
    </lineage>
</organism>
<comment type="similarity">
    <text evidence="1">Belongs to the glycosyltransferase 2 family.</text>
</comment>
<reference evidence="5 6" key="1">
    <citation type="submission" date="2020-05" db="EMBL/GenBank/DDBJ databases">
        <authorList>
            <person name="Mo P."/>
        </authorList>
    </citation>
    <scope>NUCLEOTIDE SEQUENCE [LARGE SCALE GENOMIC DNA]</scope>
    <source>
        <strain evidence="5 6">Gen01</strain>
    </source>
</reference>
<dbReference type="Pfam" id="PF00535">
    <property type="entry name" value="Glycos_transf_2"/>
    <property type="match status" value="1"/>
</dbReference>
<dbReference type="PANTHER" id="PTHR43685:SF5">
    <property type="entry name" value="GLYCOSYLTRANSFERASE EPSE-RELATED"/>
    <property type="match status" value="1"/>
</dbReference>
<keyword evidence="2" id="KW-0328">Glycosyltransferase</keyword>
<evidence type="ECO:0000256" key="3">
    <source>
        <dbReference type="ARBA" id="ARBA00022679"/>
    </source>
</evidence>
<dbReference type="SUPFAM" id="SSF53448">
    <property type="entry name" value="Nucleotide-diphospho-sugar transferases"/>
    <property type="match status" value="1"/>
</dbReference>
<accession>A0A6M6JRR4</accession>
<gene>
    <name evidence="5" type="ORF">HOP40_13520</name>
</gene>
<evidence type="ECO:0000313" key="5">
    <source>
        <dbReference type="EMBL" id="QJY50588.1"/>
    </source>
</evidence>
<dbReference type="KEGG" id="pbro:HOP40_13520"/>
<dbReference type="Proteomes" id="UP000505377">
    <property type="component" value="Chromosome"/>
</dbReference>
<keyword evidence="3 5" id="KW-0808">Transferase</keyword>
<dbReference type="EMBL" id="CP053564">
    <property type="protein sequence ID" value="QJY50588.1"/>
    <property type="molecule type" value="Genomic_DNA"/>
</dbReference>
<dbReference type="InterPro" id="IPR050834">
    <property type="entry name" value="Glycosyltransf_2"/>
</dbReference>
<keyword evidence="6" id="KW-1185">Reference proteome</keyword>
<dbReference type="Gene3D" id="3.90.550.10">
    <property type="entry name" value="Spore Coat Polysaccharide Biosynthesis Protein SpsA, Chain A"/>
    <property type="match status" value="1"/>
</dbReference>
<sequence>MATAHRTLTERDPQGEAEEPAVAEQFSLLLPVWAGDRADFLTEAFRSSVQDQTRRPDHVVIVRDGPVPAPLEAAIARLAAESPVPVDVLELDRNDGLGPALDAGLEACAHDVVARMDADDISLPHRFAVQLPIIESGVDLVGSGLQEFGDDPDEVVGLRTPPVDADDIAVRARFVDPFNHPTVVYRRDLVRAVGGYSDFALMEDYLLWAKMLVAGARVANVAEPLVKYRVGAGAYARRGGLGQLRAELAVQRRFRELGFTSRGQFARNVVVRGGYRLVPESLRRMAYRRVIATYRG</sequence>
<protein>
    <submittedName>
        <fullName evidence="5">Glycosyltransferase</fullName>
    </submittedName>
</protein>
<name>A0A6M6JRR4_9PSEU</name>
<dbReference type="PANTHER" id="PTHR43685">
    <property type="entry name" value="GLYCOSYLTRANSFERASE"/>
    <property type="match status" value="1"/>
</dbReference>
<dbReference type="InterPro" id="IPR001173">
    <property type="entry name" value="Glyco_trans_2-like"/>
</dbReference>
<evidence type="ECO:0000259" key="4">
    <source>
        <dbReference type="Pfam" id="PF00535"/>
    </source>
</evidence>
<proteinExistence type="inferred from homology"/>
<evidence type="ECO:0000313" key="6">
    <source>
        <dbReference type="Proteomes" id="UP000505377"/>
    </source>
</evidence>
<dbReference type="InterPro" id="IPR029044">
    <property type="entry name" value="Nucleotide-diphossugar_trans"/>
</dbReference>